<dbReference type="EMBL" id="JACHON010000008">
    <property type="protein sequence ID" value="MBB6513168.1"/>
    <property type="molecule type" value="Genomic_DNA"/>
</dbReference>
<feature type="chain" id="PRO_5038379869" evidence="2">
    <location>
        <begin position="22"/>
        <end position="352"/>
    </location>
</feature>
<sequence>MRKNWLMLLIVSMLTSIVLVACGSSDDSDSSTEESDENTEAQETNEEEEATESGESFVIGATQIVEHPSLDAAYEGFQAAINEAGLDVEFVFQTANGEQSNAATIANNFVADDVDLIFANSTPSAQTALQATSDIPILFTSVTDAVDAGLIESMDQAGDNITGVLDMHPDAVQQTVDFIDTYFEGATVGFVYNAGEANSVNQVNAVKEAIEGTSLSTTEATVGNSSEVNQSATSLVGDADVFYIVTDNMVVSALESVISVAEEQSIPLVVAEPDSVKRGGFVAYGFEYYDIGYRTGEMAVSILTGEQSITDIAPEYPGDIELYINKDAAEAQGIEWQDAWDDENVVETSAAE</sequence>
<dbReference type="SUPFAM" id="SSF53822">
    <property type="entry name" value="Periplasmic binding protein-like I"/>
    <property type="match status" value="1"/>
</dbReference>
<comment type="caution">
    <text evidence="3">The sequence shown here is derived from an EMBL/GenBank/DDBJ whole genome shotgun (WGS) entry which is preliminary data.</text>
</comment>
<dbReference type="Proteomes" id="UP000572212">
    <property type="component" value="Unassembled WGS sequence"/>
</dbReference>
<evidence type="ECO:0000256" key="2">
    <source>
        <dbReference type="SAM" id="SignalP"/>
    </source>
</evidence>
<keyword evidence="2" id="KW-0732">Signal</keyword>
<reference evidence="3 4" key="1">
    <citation type="submission" date="2020-08" db="EMBL/GenBank/DDBJ databases">
        <title>Genomic Encyclopedia of Type Strains, Phase IV (KMG-IV): sequencing the most valuable type-strain genomes for metagenomic binning, comparative biology and taxonomic classification.</title>
        <authorList>
            <person name="Goeker M."/>
        </authorList>
    </citation>
    <scope>NUCLEOTIDE SEQUENCE [LARGE SCALE GENOMIC DNA]</scope>
    <source>
        <strain evidence="3 4">DSM 11805</strain>
    </source>
</reference>
<dbReference type="PANTHER" id="PTHR35271">
    <property type="entry name" value="ABC TRANSPORTER, SUBSTRATE-BINDING LIPOPROTEIN-RELATED"/>
    <property type="match status" value="1"/>
</dbReference>
<dbReference type="CDD" id="cd06325">
    <property type="entry name" value="PBP1_ABC_unchar_transporter"/>
    <property type="match status" value="1"/>
</dbReference>
<dbReference type="PROSITE" id="PS51257">
    <property type="entry name" value="PROKAR_LIPOPROTEIN"/>
    <property type="match status" value="1"/>
</dbReference>
<dbReference type="Pfam" id="PF04392">
    <property type="entry name" value="ABC_sub_bind"/>
    <property type="match status" value="1"/>
</dbReference>
<evidence type="ECO:0000256" key="1">
    <source>
        <dbReference type="SAM" id="MobiDB-lite"/>
    </source>
</evidence>
<name>A0A841RRF0_9BACI</name>
<feature type="compositionally biased region" description="Acidic residues" evidence="1">
    <location>
        <begin position="26"/>
        <end position="52"/>
    </location>
</feature>
<dbReference type="RefSeq" id="WP_184247840.1">
    <property type="nucleotide sequence ID" value="NZ_BAAACU010000064.1"/>
</dbReference>
<gene>
    <name evidence="3" type="ORF">GGQ92_001958</name>
</gene>
<evidence type="ECO:0000313" key="4">
    <source>
        <dbReference type="Proteomes" id="UP000572212"/>
    </source>
</evidence>
<organism evidence="3 4">
    <name type="scientific">Gracilibacillus halotolerans</name>
    <dbReference type="NCBI Taxonomy" id="74386"/>
    <lineage>
        <taxon>Bacteria</taxon>
        <taxon>Bacillati</taxon>
        <taxon>Bacillota</taxon>
        <taxon>Bacilli</taxon>
        <taxon>Bacillales</taxon>
        <taxon>Bacillaceae</taxon>
        <taxon>Gracilibacillus</taxon>
    </lineage>
</organism>
<dbReference type="InterPro" id="IPR007487">
    <property type="entry name" value="ABC_transpt-TYRBP-like"/>
</dbReference>
<feature type="signal peptide" evidence="2">
    <location>
        <begin position="1"/>
        <end position="21"/>
    </location>
</feature>
<dbReference type="Gene3D" id="3.40.50.2300">
    <property type="match status" value="2"/>
</dbReference>
<proteinExistence type="predicted"/>
<dbReference type="PANTHER" id="PTHR35271:SF1">
    <property type="entry name" value="ABC TRANSPORTER, SUBSTRATE-BINDING LIPOPROTEIN"/>
    <property type="match status" value="1"/>
</dbReference>
<protein>
    <submittedName>
        <fullName evidence="3">Putative ABC transport system substrate-binding protein</fullName>
    </submittedName>
</protein>
<dbReference type="InterPro" id="IPR028082">
    <property type="entry name" value="Peripla_BP_I"/>
</dbReference>
<accession>A0A841RRF0</accession>
<dbReference type="AlphaFoldDB" id="A0A841RRF0"/>
<evidence type="ECO:0000313" key="3">
    <source>
        <dbReference type="EMBL" id="MBB6513168.1"/>
    </source>
</evidence>
<keyword evidence="4" id="KW-1185">Reference proteome</keyword>
<feature type="region of interest" description="Disordered" evidence="1">
    <location>
        <begin position="25"/>
        <end position="55"/>
    </location>
</feature>